<accession>A0A382HLJ2</accession>
<protein>
    <submittedName>
        <fullName evidence="1">Uncharacterized protein</fullName>
    </submittedName>
</protein>
<name>A0A382HLJ2_9ZZZZ</name>
<gene>
    <name evidence="1" type="ORF">METZ01_LOCUS240387</name>
</gene>
<reference evidence="1" key="1">
    <citation type="submission" date="2018-05" db="EMBL/GenBank/DDBJ databases">
        <authorList>
            <person name="Lanie J.A."/>
            <person name="Ng W.-L."/>
            <person name="Kazmierczak K.M."/>
            <person name="Andrzejewski T.M."/>
            <person name="Davidsen T.M."/>
            <person name="Wayne K.J."/>
            <person name="Tettelin H."/>
            <person name="Glass J.I."/>
            <person name="Rusch D."/>
            <person name="Podicherti R."/>
            <person name="Tsui H.-C.T."/>
            <person name="Winkler M.E."/>
        </authorList>
    </citation>
    <scope>NUCLEOTIDE SEQUENCE</scope>
</reference>
<evidence type="ECO:0000313" key="1">
    <source>
        <dbReference type="EMBL" id="SVB87533.1"/>
    </source>
</evidence>
<dbReference type="EMBL" id="UINC01061693">
    <property type="protein sequence ID" value="SVB87533.1"/>
    <property type="molecule type" value="Genomic_DNA"/>
</dbReference>
<proteinExistence type="predicted"/>
<sequence length="42" mass="4508">VPWLGTDARLTITDLGAVRVNRLLPQLPLAVCGTGVLSDRFC</sequence>
<organism evidence="1">
    <name type="scientific">marine metagenome</name>
    <dbReference type="NCBI Taxonomy" id="408172"/>
    <lineage>
        <taxon>unclassified sequences</taxon>
        <taxon>metagenomes</taxon>
        <taxon>ecological metagenomes</taxon>
    </lineage>
</organism>
<dbReference type="AlphaFoldDB" id="A0A382HLJ2"/>
<feature type="non-terminal residue" evidence="1">
    <location>
        <position position="1"/>
    </location>
</feature>